<gene>
    <name evidence="1" type="ORF">D3218_00405</name>
</gene>
<dbReference type="EMBL" id="QYRN01000001">
    <property type="protein sequence ID" value="RIY03272.1"/>
    <property type="molecule type" value="Genomic_DNA"/>
</dbReference>
<proteinExistence type="predicted"/>
<dbReference type="AlphaFoldDB" id="A0A3A1WW77"/>
<accession>A0A3A1WW77</accession>
<evidence type="ECO:0000313" key="2">
    <source>
        <dbReference type="Proteomes" id="UP000265750"/>
    </source>
</evidence>
<comment type="caution">
    <text evidence="1">The sequence shown here is derived from an EMBL/GenBank/DDBJ whole genome shotgun (WGS) entry which is preliminary data.</text>
</comment>
<evidence type="ECO:0000313" key="1">
    <source>
        <dbReference type="EMBL" id="RIY03272.1"/>
    </source>
</evidence>
<organism evidence="1 2">
    <name type="scientific">Aureimonas flava</name>
    <dbReference type="NCBI Taxonomy" id="2320271"/>
    <lineage>
        <taxon>Bacteria</taxon>
        <taxon>Pseudomonadati</taxon>
        <taxon>Pseudomonadota</taxon>
        <taxon>Alphaproteobacteria</taxon>
        <taxon>Hyphomicrobiales</taxon>
        <taxon>Aurantimonadaceae</taxon>
        <taxon>Aureimonas</taxon>
    </lineage>
</organism>
<dbReference type="Proteomes" id="UP000265750">
    <property type="component" value="Unassembled WGS sequence"/>
</dbReference>
<protein>
    <submittedName>
        <fullName evidence="1">Uncharacterized protein</fullName>
    </submittedName>
</protein>
<dbReference type="RefSeq" id="WP_119537930.1">
    <property type="nucleotide sequence ID" value="NZ_QYRN01000001.1"/>
</dbReference>
<name>A0A3A1WW77_9HYPH</name>
<reference evidence="2" key="1">
    <citation type="submission" date="2018-09" db="EMBL/GenBank/DDBJ databases">
        <authorList>
            <person name="Tuo L."/>
        </authorList>
    </citation>
    <scope>NUCLEOTIDE SEQUENCE [LARGE SCALE GENOMIC DNA]</scope>
    <source>
        <strain evidence="2">M2BS4Y-1</strain>
    </source>
</reference>
<keyword evidence="2" id="KW-1185">Reference proteome</keyword>
<sequence length="121" mass="13284">MAVDIDWSFRISDIILFGTAGITVLVTFIRVQTAVGTAQTTADEAADAAAAASRRAEDVSALCAAKIDLLSREMAQLRVYVAENYTARKDITALEERLLGAVERLTDRVDQLVDQLLERRQ</sequence>